<dbReference type="RefSeq" id="WP_182337703.1">
    <property type="nucleotide sequence ID" value="NZ_JACGXS010000001.1"/>
</dbReference>
<accession>A0A7W3FJ64</accession>
<name>A0A7W3FJ64_9GAMM</name>
<dbReference type="Proteomes" id="UP000547058">
    <property type="component" value="Unassembled WGS sequence"/>
</dbReference>
<dbReference type="EMBL" id="JACGXS010000001">
    <property type="protein sequence ID" value="MBA8680516.1"/>
    <property type="molecule type" value="Genomic_DNA"/>
</dbReference>
<feature type="coiled-coil region" evidence="1">
    <location>
        <begin position="315"/>
        <end position="342"/>
    </location>
</feature>
<feature type="region of interest" description="Disordered" evidence="2">
    <location>
        <begin position="372"/>
        <end position="395"/>
    </location>
</feature>
<keyword evidence="4" id="KW-1185">Reference proteome</keyword>
<dbReference type="AlphaFoldDB" id="A0A7W3FJ64"/>
<evidence type="ECO:0000313" key="4">
    <source>
        <dbReference type="Proteomes" id="UP000547058"/>
    </source>
</evidence>
<comment type="caution">
    <text evidence="3">The sequence shown here is derived from an EMBL/GenBank/DDBJ whole genome shotgun (WGS) entry which is preliminary data.</text>
</comment>
<protein>
    <submittedName>
        <fullName evidence="3">Uncharacterized protein</fullName>
    </submittedName>
</protein>
<reference evidence="3 4" key="1">
    <citation type="submission" date="2020-08" db="EMBL/GenBank/DDBJ databases">
        <title>Stenotrophomonas tumulicola JCM 30961.</title>
        <authorList>
            <person name="Deng Y."/>
        </authorList>
    </citation>
    <scope>NUCLEOTIDE SEQUENCE [LARGE SCALE GENOMIC DNA]</scope>
    <source>
        <strain evidence="3 4">JCM 30961</strain>
    </source>
</reference>
<feature type="compositionally biased region" description="Low complexity" evidence="2">
    <location>
        <begin position="372"/>
        <end position="382"/>
    </location>
</feature>
<gene>
    <name evidence="3" type="ORF">H4O11_01670</name>
</gene>
<evidence type="ECO:0000313" key="3">
    <source>
        <dbReference type="EMBL" id="MBA8680516.1"/>
    </source>
</evidence>
<evidence type="ECO:0000256" key="2">
    <source>
        <dbReference type="SAM" id="MobiDB-lite"/>
    </source>
</evidence>
<organism evidence="3 4">
    <name type="scientific">Stenotrophomonas tumulicola</name>
    <dbReference type="NCBI Taxonomy" id="1685415"/>
    <lineage>
        <taxon>Bacteria</taxon>
        <taxon>Pseudomonadati</taxon>
        <taxon>Pseudomonadota</taxon>
        <taxon>Gammaproteobacteria</taxon>
        <taxon>Lysobacterales</taxon>
        <taxon>Lysobacteraceae</taxon>
        <taxon>Stenotrophomonas</taxon>
    </lineage>
</organism>
<keyword evidence="1" id="KW-0175">Coiled coil</keyword>
<proteinExistence type="predicted"/>
<evidence type="ECO:0000256" key="1">
    <source>
        <dbReference type="SAM" id="Coils"/>
    </source>
</evidence>
<sequence length="395" mass="41080">MATNGWASLGEAFAGGGARREQAYQQGQSRAAQLATLLAGAQIKRSEAMARDQLPSSIGGVVADPGQANLLTNALLAGINPTQISGYQGDVQEQGFRQSAVEAPNWNEANRYLRGVASGPQQLATVQGQNLINNQFLEGGGGISTTDQGRASIGADQARSAASYASANSSNVTADATRERLGIARAQFDLQRQGQWNPSGKQAGGAASLPIGALRELLGTEEALGGTQVLADIIGKTEARMADGSLSVSPWAAAAGVARTKLGIANANDVNLTEWDADRTKIVNESLRLNNGVQTEGDAQRAANELMSANDEQTVRRALRRLSEINARAVELQQRKAGLVNANYGREYTAGGQLLGTPAAAQRPVPASAAAAFGAGSQPAAPVRRRFNPATGRIE</sequence>